<proteinExistence type="inferred from homology"/>
<dbReference type="InterPro" id="IPR011032">
    <property type="entry name" value="GroES-like_sf"/>
</dbReference>
<dbReference type="EMBL" id="LXPE01000073">
    <property type="protein sequence ID" value="OBA25557.1"/>
    <property type="molecule type" value="Genomic_DNA"/>
</dbReference>
<dbReference type="InterPro" id="IPR036291">
    <property type="entry name" value="NAD(P)-bd_dom_sf"/>
</dbReference>
<evidence type="ECO:0000313" key="8">
    <source>
        <dbReference type="Proteomes" id="UP000092321"/>
    </source>
</evidence>
<evidence type="ECO:0000313" key="7">
    <source>
        <dbReference type="EMBL" id="OBA25557.1"/>
    </source>
</evidence>
<keyword evidence="8" id="KW-1185">Reference proteome</keyword>
<dbReference type="Gene3D" id="3.90.180.10">
    <property type="entry name" value="Medium-chain alcohol dehydrogenases, catalytic domain"/>
    <property type="match status" value="1"/>
</dbReference>
<dbReference type="AlphaFoldDB" id="A0A1B7TA18"/>
<gene>
    <name evidence="7" type="ORF">HANVADRAFT_53847</name>
</gene>
<sequence>MSKMLPRKSLNCNVIFPMVYGSAGLKKPVVSKNIIYYLKDQKDPIIKTVDNIGILDVGIDKLLPIEDSPSASAVSDLKPLVNDTETSVILKTLAFPLNPSDKNQIDGVYGTYSKKISTDDSPKPFSVAGNEGLYQIHSFVDSKGSAISLPEDFNLRIGDFVVPRINNSGTWCTFKTIKLNQLVSKDKKTITDYLKISAVDTNYNGTARGFGILEAATAAVNGCTALWFKTEFEKLARKDFNKTNTKDYYCVANAGNSQVAKLFTQIVKNDHSKENGDFNLKTVSIVRERETPEETEAFISNLKEKTHTDFVITETQNQDREFKKEFQKLVDFENSNVIMGINAVGGTSARGLESKLSNGGTVFTYGGMSLKGITASTTAFIFRNIKYLGLWITQKFKEDPKLKAKFLLKLRGLYNDGKLKLDPEDYKVIVWNVKTDSDEKILKKIKAGLELKGKKPIVFVKHERAL</sequence>
<dbReference type="SUPFAM" id="SSF51735">
    <property type="entry name" value="NAD(P)-binding Rossmann-fold domains"/>
    <property type="match status" value="1"/>
</dbReference>
<dbReference type="Gene3D" id="3.40.50.720">
    <property type="entry name" value="NAD(P)-binding Rossmann-like Domain"/>
    <property type="match status" value="1"/>
</dbReference>
<evidence type="ECO:0000256" key="2">
    <source>
        <dbReference type="ARBA" id="ARBA00010371"/>
    </source>
</evidence>
<reference evidence="8" key="1">
    <citation type="journal article" date="2016" name="Proc. Natl. Acad. Sci. U.S.A.">
        <title>Comparative genomics of biotechnologically important yeasts.</title>
        <authorList>
            <person name="Riley R."/>
            <person name="Haridas S."/>
            <person name="Wolfe K.H."/>
            <person name="Lopes M.R."/>
            <person name="Hittinger C.T."/>
            <person name="Goeker M."/>
            <person name="Salamov A.A."/>
            <person name="Wisecaver J.H."/>
            <person name="Long T.M."/>
            <person name="Calvey C.H."/>
            <person name="Aerts A.L."/>
            <person name="Barry K.W."/>
            <person name="Choi C."/>
            <person name="Clum A."/>
            <person name="Coughlan A.Y."/>
            <person name="Deshpande S."/>
            <person name="Douglass A.P."/>
            <person name="Hanson S.J."/>
            <person name="Klenk H.-P."/>
            <person name="LaButti K.M."/>
            <person name="Lapidus A."/>
            <person name="Lindquist E.A."/>
            <person name="Lipzen A.M."/>
            <person name="Meier-Kolthoff J.P."/>
            <person name="Ohm R.A."/>
            <person name="Otillar R.P."/>
            <person name="Pangilinan J.L."/>
            <person name="Peng Y."/>
            <person name="Rokas A."/>
            <person name="Rosa C.A."/>
            <person name="Scheuner C."/>
            <person name="Sibirny A.A."/>
            <person name="Slot J.C."/>
            <person name="Stielow J.B."/>
            <person name="Sun H."/>
            <person name="Kurtzman C.P."/>
            <person name="Blackwell M."/>
            <person name="Grigoriev I.V."/>
            <person name="Jeffries T.W."/>
        </authorList>
    </citation>
    <scope>NUCLEOTIDE SEQUENCE [LARGE SCALE GENOMIC DNA]</scope>
    <source>
        <strain evidence="8">NRRL Y-1626</strain>
    </source>
</reference>
<comment type="caution">
    <text evidence="7">The sequence shown here is derived from an EMBL/GenBank/DDBJ whole genome shotgun (WGS) entry which is preliminary data.</text>
</comment>
<comment type="similarity">
    <text evidence="2">Belongs to the zinc-containing alcohol dehydrogenase family. Quinone oxidoreductase subfamily.</text>
</comment>
<dbReference type="Proteomes" id="UP000092321">
    <property type="component" value="Unassembled WGS sequence"/>
</dbReference>
<accession>A0A1B7TA18</accession>
<evidence type="ECO:0000256" key="6">
    <source>
        <dbReference type="ARBA" id="ARBA00023128"/>
    </source>
</evidence>
<dbReference type="GO" id="GO:0005739">
    <property type="term" value="C:mitochondrion"/>
    <property type="evidence" value="ECO:0007669"/>
    <property type="project" value="UniProtKB-SubCell"/>
</dbReference>
<comment type="subcellular location">
    <subcellularLocation>
        <location evidence="1">Mitochondrion</location>
    </subcellularLocation>
</comment>
<dbReference type="InterPro" id="IPR051034">
    <property type="entry name" value="Mito_Enoyl-ACP_Reductase"/>
</dbReference>
<keyword evidence="6" id="KW-0496">Mitochondrion</keyword>
<evidence type="ECO:0000256" key="1">
    <source>
        <dbReference type="ARBA" id="ARBA00004173"/>
    </source>
</evidence>
<evidence type="ECO:0000256" key="5">
    <source>
        <dbReference type="ARBA" id="ARBA00023002"/>
    </source>
</evidence>
<keyword evidence="4" id="KW-0809">Transit peptide</keyword>
<dbReference type="PANTHER" id="PTHR43981:SF2">
    <property type="entry name" value="ENOYL-[ACYL-CARRIER-PROTEIN] REDUCTASE, MITOCHONDRIAL"/>
    <property type="match status" value="1"/>
</dbReference>
<dbReference type="OrthoDB" id="7482721at2759"/>
<organism evidence="7 8">
    <name type="scientific">Hanseniaspora valbyensis NRRL Y-1626</name>
    <dbReference type="NCBI Taxonomy" id="766949"/>
    <lineage>
        <taxon>Eukaryota</taxon>
        <taxon>Fungi</taxon>
        <taxon>Dikarya</taxon>
        <taxon>Ascomycota</taxon>
        <taxon>Saccharomycotina</taxon>
        <taxon>Saccharomycetes</taxon>
        <taxon>Saccharomycodales</taxon>
        <taxon>Saccharomycodaceae</taxon>
        <taxon>Hanseniaspora</taxon>
    </lineage>
</organism>
<protein>
    <submittedName>
        <fullName evidence="7">NAD(P)-binding protein</fullName>
    </submittedName>
</protein>
<dbReference type="SUPFAM" id="SSF50129">
    <property type="entry name" value="GroES-like"/>
    <property type="match status" value="1"/>
</dbReference>
<evidence type="ECO:0000256" key="4">
    <source>
        <dbReference type="ARBA" id="ARBA00022946"/>
    </source>
</evidence>
<dbReference type="GO" id="GO:0006631">
    <property type="term" value="P:fatty acid metabolic process"/>
    <property type="evidence" value="ECO:0007669"/>
    <property type="project" value="TreeGrafter"/>
</dbReference>
<evidence type="ECO:0000256" key="3">
    <source>
        <dbReference type="ARBA" id="ARBA00022857"/>
    </source>
</evidence>
<keyword evidence="3" id="KW-0521">NADP</keyword>
<name>A0A1B7TA18_9ASCO</name>
<dbReference type="GO" id="GO:0016491">
    <property type="term" value="F:oxidoreductase activity"/>
    <property type="evidence" value="ECO:0007669"/>
    <property type="project" value="UniProtKB-KW"/>
</dbReference>
<keyword evidence="5" id="KW-0560">Oxidoreductase</keyword>
<dbReference type="PANTHER" id="PTHR43981">
    <property type="entry name" value="ENOYL-[ACYL-CARRIER-PROTEIN] REDUCTASE, MITOCHONDRIAL"/>
    <property type="match status" value="1"/>
</dbReference>